<dbReference type="InterPro" id="IPR015424">
    <property type="entry name" value="PyrdxlP-dep_Trfase"/>
</dbReference>
<dbReference type="Gene3D" id="3.90.1150.10">
    <property type="entry name" value="Aspartate Aminotransferase, domain 1"/>
    <property type="match status" value="1"/>
</dbReference>
<dbReference type="SUPFAM" id="SSF53383">
    <property type="entry name" value="PLP-dependent transferases"/>
    <property type="match status" value="1"/>
</dbReference>
<sequence length="566" mass="64783">MDIDFFRYETLGYGSFMIGPFGKRLITYADYTASGKCLRFLENYYWNISESYANTHTEDDYTGKYTTELYNDAINKIRKLVRAGTNYSIIATGTGATGAIDKLSKILGIYKTPEYWRRRSDFFEKPNLSAKEKAIVQAFDKKFDANRPVVFISAYEHHSNELQWREGHAEVVKIGLDTNGLFDLNALKKHVSNPLYKHRMKIGSFSAASNVTGIKSPMYEIARIMHQYGGYVFFDFAASGPYVEIHMTKDNNCYFDGIYLSMHKFLGGPNSSGILIINNAIYNNQNSPTTAGGGTVRFVTNYDQEYLDDLERRETAGTPGIMQGIRAAMALELKHQIGEGKIEDIESVYIKKAFAELSKFDNIVILGNQNPINRIAIMSFLIRYKNGFLHHGFVSKLLSDLFGIQSRAGCDCAGPYGAKLLNLSYKKLERIREAIHLGHGAMKPGWTRVNFHYTLDQATFDYMIAAIQFVAVYGHQFLQEYLLNPTTGCWTHRNETTRKPVTLSFLDAIRLKRGSLKTKRKNYARQYRKYLLQAQKIKNKLPYTEDQVTLFGQQLFPDIAWFYYYK</sequence>
<comment type="caution">
    <text evidence="2">The sequence shown here is derived from an EMBL/GenBank/DDBJ whole genome shotgun (WGS) entry which is preliminary data.</text>
</comment>
<dbReference type="OrthoDB" id="9804366at2"/>
<gene>
    <name evidence="2" type="ORF">BHU72_08615</name>
</gene>
<protein>
    <recommendedName>
        <fullName evidence="1">Aminotransferase class V domain-containing protein</fullName>
    </recommendedName>
</protein>
<dbReference type="RefSeq" id="WP_069702987.1">
    <property type="nucleotide sequence ID" value="NZ_MJAT01000037.1"/>
</dbReference>
<dbReference type="GO" id="GO:0003824">
    <property type="term" value="F:catalytic activity"/>
    <property type="evidence" value="ECO:0007669"/>
    <property type="project" value="UniProtKB-ARBA"/>
</dbReference>
<dbReference type="InterPro" id="IPR000192">
    <property type="entry name" value="Aminotrans_V_dom"/>
</dbReference>
<dbReference type="STRING" id="1390249.BHU72_08615"/>
<dbReference type="PANTHER" id="PTHR43686:SF1">
    <property type="entry name" value="AMINOTRAN_5 DOMAIN-CONTAINING PROTEIN"/>
    <property type="match status" value="1"/>
</dbReference>
<organism evidence="2 3">
    <name type="scientific">Desulfuribacillus stibiiarsenatis</name>
    <dbReference type="NCBI Taxonomy" id="1390249"/>
    <lineage>
        <taxon>Bacteria</taxon>
        <taxon>Bacillati</taxon>
        <taxon>Bacillota</taxon>
        <taxon>Desulfuribacillia</taxon>
        <taxon>Desulfuribacillales</taxon>
        <taxon>Desulfuribacillaceae</taxon>
        <taxon>Desulfuribacillus</taxon>
    </lineage>
</organism>
<keyword evidence="3" id="KW-1185">Reference proteome</keyword>
<dbReference type="InterPro" id="IPR015421">
    <property type="entry name" value="PyrdxlP-dep_Trfase_major"/>
</dbReference>
<name>A0A1E5L343_9FIRM</name>
<dbReference type="InterPro" id="IPR015422">
    <property type="entry name" value="PyrdxlP-dep_Trfase_small"/>
</dbReference>
<dbReference type="Gene3D" id="3.40.640.10">
    <property type="entry name" value="Type I PLP-dependent aspartate aminotransferase-like (Major domain)"/>
    <property type="match status" value="1"/>
</dbReference>
<dbReference type="AlphaFoldDB" id="A0A1E5L343"/>
<dbReference type="PANTHER" id="PTHR43686">
    <property type="entry name" value="SULFURTRANSFERASE-RELATED"/>
    <property type="match status" value="1"/>
</dbReference>
<evidence type="ECO:0000259" key="1">
    <source>
        <dbReference type="Pfam" id="PF00266"/>
    </source>
</evidence>
<feature type="domain" description="Aminotransferase class V" evidence="1">
    <location>
        <begin position="136"/>
        <end position="419"/>
    </location>
</feature>
<reference evidence="2 3" key="1">
    <citation type="submission" date="2016-09" db="EMBL/GenBank/DDBJ databases">
        <title>Desulfuribacillus arsenicus sp. nov., an obligately anaerobic, dissimilatory arsenic- and antimonate-reducing bacterium isolated from anoxic sediments.</title>
        <authorList>
            <person name="Abin C.A."/>
            <person name="Hollibaugh J.T."/>
        </authorList>
    </citation>
    <scope>NUCLEOTIDE SEQUENCE [LARGE SCALE GENOMIC DNA]</scope>
    <source>
        <strain evidence="2 3">MLFW-2</strain>
    </source>
</reference>
<dbReference type="Proteomes" id="UP000095255">
    <property type="component" value="Unassembled WGS sequence"/>
</dbReference>
<accession>A0A1E5L343</accession>
<evidence type="ECO:0000313" key="2">
    <source>
        <dbReference type="EMBL" id="OEH84560.1"/>
    </source>
</evidence>
<evidence type="ECO:0000313" key="3">
    <source>
        <dbReference type="Proteomes" id="UP000095255"/>
    </source>
</evidence>
<dbReference type="EMBL" id="MJAT01000037">
    <property type="protein sequence ID" value="OEH84560.1"/>
    <property type="molecule type" value="Genomic_DNA"/>
</dbReference>
<dbReference type="Pfam" id="PF00266">
    <property type="entry name" value="Aminotran_5"/>
    <property type="match status" value="1"/>
</dbReference>
<proteinExistence type="predicted"/>